<feature type="non-terminal residue" evidence="5">
    <location>
        <position position="68"/>
    </location>
</feature>
<feature type="non-terminal residue" evidence="5">
    <location>
        <position position="1"/>
    </location>
</feature>
<dbReference type="Pfam" id="PF00196">
    <property type="entry name" value="GerE"/>
    <property type="match status" value="1"/>
</dbReference>
<dbReference type="Gene3D" id="1.10.10.10">
    <property type="entry name" value="Winged helix-like DNA-binding domain superfamily/Winged helix DNA-binding domain"/>
    <property type="match status" value="1"/>
</dbReference>
<dbReference type="CDD" id="cd06170">
    <property type="entry name" value="LuxR_C_like"/>
    <property type="match status" value="1"/>
</dbReference>
<dbReference type="InterPro" id="IPR016032">
    <property type="entry name" value="Sig_transdc_resp-reg_C-effctor"/>
</dbReference>
<proteinExistence type="predicted"/>
<dbReference type="PROSITE" id="PS50043">
    <property type="entry name" value="HTH_LUXR_2"/>
    <property type="match status" value="1"/>
</dbReference>
<evidence type="ECO:0000256" key="3">
    <source>
        <dbReference type="ARBA" id="ARBA00023163"/>
    </source>
</evidence>
<sequence>RTVLSGKNYYCPYVERVSRQLEIQEKIGKNDLTLRELDVLKCLSEGKSTQDIAKELCVSPNTVNTHRR</sequence>
<dbReference type="InterPro" id="IPR000792">
    <property type="entry name" value="Tscrpt_reg_LuxR_C"/>
</dbReference>
<organism evidence="5">
    <name type="scientific">gut metagenome</name>
    <dbReference type="NCBI Taxonomy" id="749906"/>
    <lineage>
        <taxon>unclassified sequences</taxon>
        <taxon>metagenomes</taxon>
        <taxon>organismal metagenomes</taxon>
    </lineage>
</organism>
<keyword evidence="3" id="KW-0804">Transcription</keyword>
<gene>
    <name evidence="5" type="ORF">EVA_00494</name>
</gene>
<dbReference type="EMBL" id="AMCI01000070">
    <property type="protein sequence ID" value="EJX10807.1"/>
    <property type="molecule type" value="Genomic_DNA"/>
</dbReference>
<protein>
    <submittedName>
        <fullName evidence="5">Response regulator receiver domain protein</fullName>
    </submittedName>
</protein>
<comment type="caution">
    <text evidence="5">The sequence shown here is derived from an EMBL/GenBank/DDBJ whole genome shotgun (WGS) entry which is preliminary data.</text>
</comment>
<evidence type="ECO:0000256" key="1">
    <source>
        <dbReference type="ARBA" id="ARBA00023015"/>
    </source>
</evidence>
<dbReference type="SUPFAM" id="SSF46894">
    <property type="entry name" value="C-terminal effector domain of the bipartite response regulators"/>
    <property type="match status" value="1"/>
</dbReference>
<dbReference type="SMART" id="SM00421">
    <property type="entry name" value="HTH_LUXR"/>
    <property type="match status" value="1"/>
</dbReference>
<name>J9GQZ6_9ZZZZ</name>
<accession>J9GQZ6</accession>
<dbReference type="GO" id="GO:0006355">
    <property type="term" value="P:regulation of DNA-templated transcription"/>
    <property type="evidence" value="ECO:0007669"/>
    <property type="project" value="InterPro"/>
</dbReference>
<dbReference type="PANTHER" id="PTHR44688:SF16">
    <property type="entry name" value="DNA-BINDING TRANSCRIPTIONAL ACTIVATOR DEVR_DOSR"/>
    <property type="match status" value="1"/>
</dbReference>
<reference evidence="5" key="1">
    <citation type="journal article" date="2012" name="PLoS ONE">
        <title>Gene sets for utilization of primary and secondary nutrition supplies in the distal gut of endangered iberian lynx.</title>
        <authorList>
            <person name="Alcaide M."/>
            <person name="Messina E."/>
            <person name="Richter M."/>
            <person name="Bargiela R."/>
            <person name="Peplies J."/>
            <person name="Huws S.A."/>
            <person name="Newbold C.J."/>
            <person name="Golyshin P.N."/>
            <person name="Simon M.A."/>
            <person name="Lopez G."/>
            <person name="Yakimov M.M."/>
            <person name="Ferrer M."/>
        </authorList>
    </citation>
    <scope>NUCLEOTIDE SEQUENCE</scope>
</reference>
<evidence type="ECO:0000313" key="5">
    <source>
        <dbReference type="EMBL" id="EJX10807.1"/>
    </source>
</evidence>
<dbReference type="GO" id="GO:0003677">
    <property type="term" value="F:DNA binding"/>
    <property type="evidence" value="ECO:0007669"/>
    <property type="project" value="UniProtKB-KW"/>
</dbReference>
<dbReference type="PANTHER" id="PTHR44688">
    <property type="entry name" value="DNA-BINDING TRANSCRIPTIONAL ACTIVATOR DEVR_DOSR"/>
    <property type="match status" value="1"/>
</dbReference>
<keyword evidence="2" id="KW-0238">DNA-binding</keyword>
<evidence type="ECO:0000256" key="2">
    <source>
        <dbReference type="ARBA" id="ARBA00023125"/>
    </source>
</evidence>
<evidence type="ECO:0000259" key="4">
    <source>
        <dbReference type="PROSITE" id="PS50043"/>
    </source>
</evidence>
<keyword evidence="1" id="KW-0805">Transcription regulation</keyword>
<dbReference type="PRINTS" id="PR00038">
    <property type="entry name" value="HTHLUXR"/>
</dbReference>
<feature type="domain" description="HTH luxR-type" evidence="4">
    <location>
        <begin position="25"/>
        <end position="68"/>
    </location>
</feature>
<dbReference type="AlphaFoldDB" id="J9GQZ6"/>
<dbReference type="InterPro" id="IPR036388">
    <property type="entry name" value="WH-like_DNA-bd_sf"/>
</dbReference>